<reference evidence="3" key="1">
    <citation type="submission" date="2021-03" db="EMBL/GenBank/DDBJ databases">
        <authorList>
            <person name="Bekaert M."/>
        </authorList>
    </citation>
    <scope>NUCLEOTIDE SEQUENCE</scope>
</reference>
<keyword evidence="1" id="KW-0732">Signal</keyword>
<evidence type="ECO:0000256" key="1">
    <source>
        <dbReference type="SAM" id="SignalP"/>
    </source>
</evidence>
<evidence type="ECO:0000313" key="3">
    <source>
        <dbReference type="EMBL" id="CAG2219164.1"/>
    </source>
</evidence>
<dbReference type="InterPro" id="IPR002889">
    <property type="entry name" value="WSC_carb-bd"/>
</dbReference>
<protein>
    <recommendedName>
        <fullName evidence="2">WSC domain-containing protein</fullName>
    </recommendedName>
</protein>
<feature type="signal peptide" evidence="1">
    <location>
        <begin position="1"/>
        <end position="16"/>
    </location>
</feature>
<evidence type="ECO:0000313" key="4">
    <source>
        <dbReference type="Proteomes" id="UP000683360"/>
    </source>
</evidence>
<dbReference type="EMBL" id="CAJPWZ010001624">
    <property type="protein sequence ID" value="CAG2219164.1"/>
    <property type="molecule type" value="Genomic_DNA"/>
</dbReference>
<evidence type="ECO:0000259" key="2">
    <source>
        <dbReference type="PROSITE" id="PS51212"/>
    </source>
</evidence>
<sequence>MWLYLSLSFSFVYWKGFTVLGCYWTDDNNGMTAFQNLASTEPTTVSCLERCRNLNYNFAASKLDALDTFECYCGNDIQFTTKVSDLACGLPCPITVTDVCGRHNRMAVYDIQGESLPIVLAVKEPTTEVSTSQVKPTTELCIYISIQPTTGLSTSSVEPTTFVATSTIEKLSTTSPVNDMTSIDDDKTTTVSLGSEQTSPTTTFVQSTEISTKVAELPVSTSAKSTSIKETISTHNTKSGLSVSITAVETVSSSSNLKILVFLIRCNVRARVHQLVLSGTFLLI</sequence>
<feature type="domain" description="WSC" evidence="2">
    <location>
        <begin position="16"/>
        <end position="112"/>
    </location>
</feature>
<dbReference type="Pfam" id="PF01822">
    <property type="entry name" value="WSC"/>
    <property type="match status" value="1"/>
</dbReference>
<dbReference type="Proteomes" id="UP000683360">
    <property type="component" value="Unassembled WGS sequence"/>
</dbReference>
<name>A0A8S3SDV9_MYTED</name>
<comment type="caution">
    <text evidence="3">The sequence shown here is derived from an EMBL/GenBank/DDBJ whole genome shotgun (WGS) entry which is preliminary data.</text>
</comment>
<dbReference type="SMART" id="SM00321">
    <property type="entry name" value="WSC"/>
    <property type="match status" value="1"/>
</dbReference>
<accession>A0A8S3SDV9</accession>
<dbReference type="AlphaFoldDB" id="A0A8S3SDV9"/>
<dbReference type="PROSITE" id="PS51212">
    <property type="entry name" value="WSC"/>
    <property type="match status" value="1"/>
</dbReference>
<proteinExistence type="predicted"/>
<organism evidence="3 4">
    <name type="scientific">Mytilus edulis</name>
    <name type="common">Blue mussel</name>
    <dbReference type="NCBI Taxonomy" id="6550"/>
    <lineage>
        <taxon>Eukaryota</taxon>
        <taxon>Metazoa</taxon>
        <taxon>Spiralia</taxon>
        <taxon>Lophotrochozoa</taxon>
        <taxon>Mollusca</taxon>
        <taxon>Bivalvia</taxon>
        <taxon>Autobranchia</taxon>
        <taxon>Pteriomorphia</taxon>
        <taxon>Mytilida</taxon>
        <taxon>Mytiloidea</taxon>
        <taxon>Mytilidae</taxon>
        <taxon>Mytilinae</taxon>
        <taxon>Mytilus</taxon>
    </lineage>
</organism>
<gene>
    <name evidence="3" type="ORF">MEDL_32713</name>
</gene>
<feature type="chain" id="PRO_5035918373" description="WSC domain-containing protein" evidence="1">
    <location>
        <begin position="17"/>
        <end position="284"/>
    </location>
</feature>
<keyword evidence="4" id="KW-1185">Reference proteome</keyword>